<sequence>MSVGSQLWALGYEGFLLPSNQLHKDLEHHRFSRRSDHGNINRTYGDRPQRAHVLQSSIEALRSSRSRSEVVIRAKENFNLAGGQIGLAWLKAHAGNPGNELADHHAKLAAIQGVEMHLPTPYSCLKHRISKNLIREWGEFWDGSQSESGHRIRSFVAGVDKNF</sequence>
<dbReference type="OrthoDB" id="6437659at2759"/>
<accession>A0A4Y2A7Y2</accession>
<dbReference type="Gene3D" id="3.30.420.10">
    <property type="entry name" value="Ribonuclease H-like superfamily/Ribonuclease H"/>
    <property type="match status" value="1"/>
</dbReference>
<dbReference type="InterPro" id="IPR036397">
    <property type="entry name" value="RNaseH_sf"/>
</dbReference>
<dbReference type="Proteomes" id="UP000499080">
    <property type="component" value="Unassembled WGS sequence"/>
</dbReference>
<dbReference type="EMBL" id="BGPR01000009">
    <property type="protein sequence ID" value="GBL75883.1"/>
    <property type="molecule type" value="Genomic_DNA"/>
</dbReference>
<gene>
    <name evidence="1" type="ORF">AVEN_234227_1</name>
</gene>
<evidence type="ECO:0000313" key="2">
    <source>
        <dbReference type="Proteomes" id="UP000499080"/>
    </source>
</evidence>
<evidence type="ECO:0000313" key="1">
    <source>
        <dbReference type="EMBL" id="GBL75883.1"/>
    </source>
</evidence>
<dbReference type="InterPro" id="IPR012337">
    <property type="entry name" value="RNaseH-like_sf"/>
</dbReference>
<dbReference type="SUPFAM" id="SSF53098">
    <property type="entry name" value="Ribonuclease H-like"/>
    <property type="match status" value="1"/>
</dbReference>
<dbReference type="AlphaFoldDB" id="A0A4Y2A7Y2"/>
<comment type="caution">
    <text evidence="1">The sequence shown here is derived from an EMBL/GenBank/DDBJ whole genome shotgun (WGS) entry which is preliminary data.</text>
</comment>
<name>A0A4Y2A7Y2_ARAVE</name>
<keyword evidence="2" id="KW-1185">Reference proteome</keyword>
<proteinExistence type="predicted"/>
<organism evidence="1 2">
    <name type="scientific">Araneus ventricosus</name>
    <name type="common">Orbweaver spider</name>
    <name type="synonym">Epeira ventricosa</name>
    <dbReference type="NCBI Taxonomy" id="182803"/>
    <lineage>
        <taxon>Eukaryota</taxon>
        <taxon>Metazoa</taxon>
        <taxon>Ecdysozoa</taxon>
        <taxon>Arthropoda</taxon>
        <taxon>Chelicerata</taxon>
        <taxon>Arachnida</taxon>
        <taxon>Araneae</taxon>
        <taxon>Araneomorphae</taxon>
        <taxon>Entelegynae</taxon>
        <taxon>Araneoidea</taxon>
        <taxon>Araneidae</taxon>
        <taxon>Araneus</taxon>
    </lineage>
</organism>
<dbReference type="GO" id="GO:0003676">
    <property type="term" value="F:nucleic acid binding"/>
    <property type="evidence" value="ECO:0007669"/>
    <property type="project" value="InterPro"/>
</dbReference>
<reference evidence="1 2" key="1">
    <citation type="journal article" date="2019" name="Sci. Rep.">
        <title>Orb-weaving spider Araneus ventricosus genome elucidates the spidroin gene catalogue.</title>
        <authorList>
            <person name="Kono N."/>
            <person name="Nakamura H."/>
            <person name="Ohtoshi R."/>
            <person name="Moran D.A.P."/>
            <person name="Shinohara A."/>
            <person name="Yoshida Y."/>
            <person name="Fujiwara M."/>
            <person name="Mori M."/>
            <person name="Tomita M."/>
            <person name="Arakawa K."/>
        </authorList>
    </citation>
    <scope>NUCLEOTIDE SEQUENCE [LARGE SCALE GENOMIC DNA]</scope>
</reference>
<protein>
    <submittedName>
        <fullName evidence="1">Uncharacterized protein</fullName>
    </submittedName>
</protein>